<dbReference type="Pfam" id="PF00144">
    <property type="entry name" value="Beta-lactamase"/>
    <property type="match status" value="1"/>
</dbReference>
<evidence type="ECO:0000313" key="3">
    <source>
        <dbReference type="Proteomes" id="UP000535890"/>
    </source>
</evidence>
<organism evidence="2 3">
    <name type="scientific">Actinomycetospora corticicola</name>
    <dbReference type="NCBI Taxonomy" id="663602"/>
    <lineage>
        <taxon>Bacteria</taxon>
        <taxon>Bacillati</taxon>
        <taxon>Actinomycetota</taxon>
        <taxon>Actinomycetes</taxon>
        <taxon>Pseudonocardiales</taxon>
        <taxon>Pseudonocardiaceae</taxon>
        <taxon>Actinomycetospora</taxon>
    </lineage>
</organism>
<protein>
    <submittedName>
        <fullName evidence="2">CubicO group peptidase (Beta-lactamase class C family)</fullName>
    </submittedName>
</protein>
<dbReference type="AlphaFoldDB" id="A0A7Y9DYQ8"/>
<name>A0A7Y9DYQ8_9PSEU</name>
<dbReference type="Gene3D" id="3.40.710.10">
    <property type="entry name" value="DD-peptidase/beta-lactamase superfamily"/>
    <property type="match status" value="1"/>
</dbReference>
<accession>A0A7Y9DYQ8</accession>
<sequence>MSTAANAPGRPISVEADPAALGFDPTRLARVDEHFRRYVDDGRLAGWQTVVARRGQIVHASEYGMADEEAGLPVEADTRWRIYSMTKPITSVAALMLWERGALELTDPISRWLPAFAEPRVYLKGSSTAPLTMPSPEPIRVWHLLTHTAGLTYGFHHAHPVDELYRARGFEWGVPAGFDLAACVDAWAEMPLVHTPGTEWNYSHATDVLGRLVEVVSGQSLDTFLQTEILDPLGMTSTGFVSDDPSRTAALYALGPGRKRVRADAMGEPFLRPPTWLSGGGGMVSTAADYHRFVQMLARGGELDGVRLLGSRTVAYMGRNHLPGGQDLEQVGRPLFAEMPFHGVGFGLGVSVVLDPSAYRTLSSVGEMAWGGAASTAFWVDPVEEVTALFLTQLLPSSAHPIRSQMRSLVYQALVD</sequence>
<dbReference type="SUPFAM" id="SSF56601">
    <property type="entry name" value="beta-lactamase/transpeptidase-like"/>
    <property type="match status" value="1"/>
</dbReference>
<dbReference type="InterPro" id="IPR050789">
    <property type="entry name" value="Diverse_Enzym_Activities"/>
</dbReference>
<keyword evidence="3" id="KW-1185">Reference proteome</keyword>
<proteinExistence type="predicted"/>
<dbReference type="Proteomes" id="UP000535890">
    <property type="component" value="Unassembled WGS sequence"/>
</dbReference>
<gene>
    <name evidence="2" type="ORF">BJ983_004036</name>
</gene>
<dbReference type="PANTHER" id="PTHR43283">
    <property type="entry name" value="BETA-LACTAMASE-RELATED"/>
    <property type="match status" value="1"/>
</dbReference>
<dbReference type="InterPro" id="IPR001466">
    <property type="entry name" value="Beta-lactam-related"/>
</dbReference>
<evidence type="ECO:0000313" key="2">
    <source>
        <dbReference type="EMBL" id="NYD37934.1"/>
    </source>
</evidence>
<dbReference type="PANTHER" id="PTHR43283:SF3">
    <property type="entry name" value="BETA-LACTAMASE FAMILY PROTEIN (AFU_ORTHOLOGUE AFUA_5G07500)"/>
    <property type="match status" value="1"/>
</dbReference>
<dbReference type="RefSeq" id="WP_179795446.1">
    <property type="nucleotide sequence ID" value="NZ_BAABHP010000024.1"/>
</dbReference>
<comment type="caution">
    <text evidence="2">The sequence shown here is derived from an EMBL/GenBank/DDBJ whole genome shotgun (WGS) entry which is preliminary data.</text>
</comment>
<reference evidence="2 3" key="1">
    <citation type="submission" date="2020-07" db="EMBL/GenBank/DDBJ databases">
        <title>Sequencing the genomes of 1000 actinobacteria strains.</title>
        <authorList>
            <person name="Klenk H.-P."/>
        </authorList>
    </citation>
    <scope>NUCLEOTIDE SEQUENCE [LARGE SCALE GENOMIC DNA]</scope>
    <source>
        <strain evidence="2 3">DSM 45772</strain>
    </source>
</reference>
<feature type="domain" description="Beta-lactamase-related" evidence="1">
    <location>
        <begin position="31"/>
        <end position="397"/>
    </location>
</feature>
<dbReference type="InterPro" id="IPR012338">
    <property type="entry name" value="Beta-lactam/transpept-like"/>
</dbReference>
<dbReference type="EMBL" id="JACCBN010000001">
    <property type="protein sequence ID" value="NYD37934.1"/>
    <property type="molecule type" value="Genomic_DNA"/>
</dbReference>
<evidence type="ECO:0000259" key="1">
    <source>
        <dbReference type="Pfam" id="PF00144"/>
    </source>
</evidence>